<protein>
    <recommendedName>
        <fullName evidence="4">DUF676 domain-containing protein</fullName>
    </recommendedName>
</protein>
<evidence type="ECO:0000313" key="5">
    <source>
        <dbReference type="EMBL" id="PSK35952.1"/>
    </source>
</evidence>
<dbReference type="Proteomes" id="UP000243723">
    <property type="component" value="Unassembled WGS sequence"/>
</dbReference>
<dbReference type="OrthoDB" id="273452at2759"/>
<keyword evidence="3" id="KW-0812">Transmembrane</keyword>
<evidence type="ECO:0000256" key="2">
    <source>
        <dbReference type="ARBA" id="ARBA00022963"/>
    </source>
</evidence>
<name>A0A2P7YJ00_9PEZI</name>
<sequence>MESTSGKADHLVVLIHGLWGNPSHLQYLAKSLRETYNEDQLHVLVAKSNANSYTYDGIETGGERITNEVEAEVKRLEEAGTPIRKLSFIGYSLGGLVARYAVGLLYSAGMFDKIEPVNFTTFASPHLGVRAPLTGTASRVWNVLGARTLSTSGQQMFLIDNFRDSNRPLLAILADPNSIFIRGLSRFRNRTLYANIINDRSVPYYTSAIEYSDAFADLSTVELHPLSGTNSVILDPSYPVSRKQVAVPPLLQRVRNTAVSAVESLPWVFFMTCIVPFGAVFFFTSAGIQTIKSAQRRKLHDSGKAGVEVEKYRTAPYIMEELRSVADRVYNAAAHTVPGGEEYLPTPPPEAAERQGLLNRKDASVETLVGDGDDDKGAVVTETSKGGSLDEKFPMLALTEDQFAMIDSLNEVGFTKYRVHITSVRHSHAAIVVRTPWRPGFGQGRTVVKHWVEGFVL</sequence>
<evidence type="ECO:0000256" key="3">
    <source>
        <dbReference type="SAM" id="Phobius"/>
    </source>
</evidence>
<organism evidence="5 6">
    <name type="scientific">Elsinoe australis</name>
    <dbReference type="NCBI Taxonomy" id="40998"/>
    <lineage>
        <taxon>Eukaryota</taxon>
        <taxon>Fungi</taxon>
        <taxon>Dikarya</taxon>
        <taxon>Ascomycota</taxon>
        <taxon>Pezizomycotina</taxon>
        <taxon>Dothideomycetes</taxon>
        <taxon>Dothideomycetidae</taxon>
        <taxon>Myriangiales</taxon>
        <taxon>Elsinoaceae</taxon>
        <taxon>Elsinoe</taxon>
    </lineage>
</organism>
<dbReference type="InterPro" id="IPR007751">
    <property type="entry name" value="DUF676_lipase-like"/>
</dbReference>
<dbReference type="GO" id="GO:0047372">
    <property type="term" value="F:monoacylglycerol lipase activity"/>
    <property type="evidence" value="ECO:0007669"/>
    <property type="project" value="TreeGrafter"/>
</dbReference>
<feature type="transmembrane region" description="Helical" evidence="3">
    <location>
        <begin position="265"/>
        <end position="288"/>
    </location>
</feature>
<accession>A0A2P7YJ00</accession>
<gene>
    <name evidence="5" type="ORF">B9Z65_5767</name>
</gene>
<dbReference type="Gene3D" id="3.40.50.1820">
    <property type="entry name" value="alpha/beta hydrolase"/>
    <property type="match status" value="1"/>
</dbReference>
<comment type="similarity">
    <text evidence="1">Belongs to the putative lipase ROG1 family.</text>
</comment>
<proteinExistence type="inferred from homology"/>
<dbReference type="GO" id="GO:0004622">
    <property type="term" value="F:phosphatidylcholine lysophospholipase activity"/>
    <property type="evidence" value="ECO:0007669"/>
    <property type="project" value="TreeGrafter"/>
</dbReference>
<dbReference type="InterPro" id="IPR029058">
    <property type="entry name" value="AB_hydrolase_fold"/>
</dbReference>
<reference evidence="5 6" key="1">
    <citation type="submission" date="2017-05" db="EMBL/GenBank/DDBJ databases">
        <title>Draft genome sequence of Elsinoe australis.</title>
        <authorList>
            <person name="Cheng Q."/>
        </authorList>
    </citation>
    <scope>NUCLEOTIDE SEQUENCE [LARGE SCALE GENOMIC DNA]</scope>
    <source>
        <strain evidence="5 6">NL1</strain>
    </source>
</reference>
<comment type="caution">
    <text evidence="5">The sequence shown here is derived from an EMBL/GenBank/DDBJ whole genome shotgun (WGS) entry which is preliminary data.</text>
</comment>
<dbReference type="Pfam" id="PF05057">
    <property type="entry name" value="DUF676"/>
    <property type="match status" value="1"/>
</dbReference>
<dbReference type="AlphaFoldDB" id="A0A2P7YJ00"/>
<evidence type="ECO:0000259" key="4">
    <source>
        <dbReference type="Pfam" id="PF05057"/>
    </source>
</evidence>
<dbReference type="GO" id="GO:0005811">
    <property type="term" value="C:lipid droplet"/>
    <property type="evidence" value="ECO:0007669"/>
    <property type="project" value="TreeGrafter"/>
</dbReference>
<keyword evidence="3" id="KW-1133">Transmembrane helix</keyword>
<dbReference type="GO" id="GO:0016042">
    <property type="term" value="P:lipid catabolic process"/>
    <property type="evidence" value="ECO:0007669"/>
    <property type="project" value="UniProtKB-KW"/>
</dbReference>
<keyword evidence="6" id="KW-1185">Reference proteome</keyword>
<dbReference type="PANTHER" id="PTHR12482:SF65">
    <property type="entry name" value="ESTERASE, PUTATIVE (AFU_ORTHOLOGUE AFUA_3G12320)-RELATED"/>
    <property type="match status" value="1"/>
</dbReference>
<keyword evidence="2" id="KW-0443">Lipid metabolism</keyword>
<keyword evidence="3" id="KW-0472">Membrane</keyword>
<keyword evidence="2" id="KW-0442">Lipid degradation</keyword>
<evidence type="ECO:0000256" key="1">
    <source>
        <dbReference type="ARBA" id="ARBA00007920"/>
    </source>
</evidence>
<dbReference type="SUPFAM" id="SSF53474">
    <property type="entry name" value="alpha/beta-Hydrolases"/>
    <property type="match status" value="1"/>
</dbReference>
<feature type="domain" description="DUF676" evidence="4">
    <location>
        <begin position="7"/>
        <end position="206"/>
    </location>
</feature>
<dbReference type="PANTHER" id="PTHR12482">
    <property type="entry name" value="LIPASE ROG1-RELATED-RELATED"/>
    <property type="match status" value="1"/>
</dbReference>
<evidence type="ECO:0000313" key="6">
    <source>
        <dbReference type="Proteomes" id="UP000243723"/>
    </source>
</evidence>
<dbReference type="EMBL" id="NHZQ01000422">
    <property type="protein sequence ID" value="PSK35952.1"/>
    <property type="molecule type" value="Genomic_DNA"/>
</dbReference>
<dbReference type="InterPro" id="IPR044294">
    <property type="entry name" value="Lipase-like"/>
</dbReference>